<organism evidence="4 5">
    <name type="scientific">Hymenobacter negativus</name>
    <dbReference type="NCBI Taxonomy" id="2795026"/>
    <lineage>
        <taxon>Bacteria</taxon>
        <taxon>Pseudomonadati</taxon>
        <taxon>Bacteroidota</taxon>
        <taxon>Cytophagia</taxon>
        <taxon>Cytophagales</taxon>
        <taxon>Hymenobacteraceae</taxon>
        <taxon>Hymenobacter</taxon>
    </lineage>
</organism>
<accession>A0ABS3QPW4</accession>
<dbReference type="PANTHER" id="PTHR12215:SF10">
    <property type="entry name" value="L-AMINOADIPATE-SEMIALDEHYDE DEHYDROGENASE-PHOSPHOPANTETHEINYL TRANSFERASE"/>
    <property type="match status" value="1"/>
</dbReference>
<reference evidence="4 5" key="1">
    <citation type="submission" date="2021-03" db="EMBL/GenBank/DDBJ databases">
        <authorList>
            <person name="Kim M.K."/>
        </authorList>
    </citation>
    <scope>NUCLEOTIDE SEQUENCE [LARGE SCALE GENOMIC DNA]</scope>
    <source>
        <strain evidence="4 5">BT442</strain>
    </source>
</reference>
<evidence type="ECO:0000313" key="5">
    <source>
        <dbReference type="Proteomes" id="UP000664369"/>
    </source>
</evidence>
<dbReference type="SUPFAM" id="SSF56214">
    <property type="entry name" value="4'-phosphopantetheinyl transferase"/>
    <property type="match status" value="2"/>
</dbReference>
<evidence type="ECO:0000313" key="4">
    <source>
        <dbReference type="EMBL" id="MBO2013083.1"/>
    </source>
</evidence>
<protein>
    <submittedName>
        <fullName evidence="4">4'-phosphopantetheinyl transferase superfamily protein</fullName>
    </submittedName>
</protein>
<dbReference type="Proteomes" id="UP000664369">
    <property type="component" value="Unassembled WGS sequence"/>
</dbReference>
<dbReference type="EMBL" id="JAGETZ010000026">
    <property type="protein sequence ID" value="MBO2013083.1"/>
    <property type="molecule type" value="Genomic_DNA"/>
</dbReference>
<evidence type="ECO:0000259" key="3">
    <source>
        <dbReference type="Pfam" id="PF01648"/>
    </source>
</evidence>
<dbReference type="InterPro" id="IPR050559">
    <property type="entry name" value="P-Pant_transferase_sf"/>
</dbReference>
<comment type="caution">
    <text evidence="4">The sequence shown here is derived from an EMBL/GenBank/DDBJ whole genome shotgun (WGS) entry which is preliminary data.</text>
</comment>
<dbReference type="Pfam" id="PF01648">
    <property type="entry name" value="ACPS"/>
    <property type="match status" value="1"/>
</dbReference>
<keyword evidence="2 4" id="KW-0808">Transferase</keyword>
<dbReference type="Gene3D" id="3.90.470.20">
    <property type="entry name" value="4'-phosphopantetheinyl transferase domain"/>
    <property type="match status" value="1"/>
</dbReference>
<dbReference type="InterPro" id="IPR037143">
    <property type="entry name" value="4-PPantetheinyl_Trfase_dom_sf"/>
</dbReference>
<dbReference type="PANTHER" id="PTHR12215">
    <property type="entry name" value="PHOSPHOPANTETHEINE TRANSFERASE"/>
    <property type="match status" value="1"/>
</dbReference>
<dbReference type="GO" id="GO:0016740">
    <property type="term" value="F:transferase activity"/>
    <property type="evidence" value="ECO:0007669"/>
    <property type="project" value="UniProtKB-KW"/>
</dbReference>
<dbReference type="InterPro" id="IPR008278">
    <property type="entry name" value="4-PPantetheinyl_Trfase_dom"/>
</dbReference>
<comment type="similarity">
    <text evidence="1">Belongs to the P-Pant transferase superfamily. Gsp/Sfp/HetI/AcpT family.</text>
</comment>
<keyword evidence="5" id="KW-1185">Reference proteome</keyword>
<feature type="domain" description="4'-phosphopantetheinyl transferase" evidence="3">
    <location>
        <begin position="132"/>
        <end position="202"/>
    </location>
</feature>
<gene>
    <name evidence="4" type="ORF">J4E00_28745</name>
</gene>
<name>A0ABS3QPW4_9BACT</name>
<proteinExistence type="inferred from homology"/>
<evidence type="ECO:0000256" key="1">
    <source>
        <dbReference type="ARBA" id="ARBA00010990"/>
    </source>
</evidence>
<sequence length="251" mass="27994">MPNTRLRKWSLNLTGGGTPLWAAPPRPAMIELWYTAFGAAALPPAVLAAHVARLPPAWQRRVLACRRPARQQATLFGALLLQHVLRCRAHPYALEHVLRTPDNRPYLAGAALDFNVSHSGRYAVCVLSTTCRVGVDIEERTRTRIAGFQPHFQPAEWAALHTADPQEQFYRLWTQKEAVAKADGRGLNIPLRDIRIRHQRANLAGTCWHVREIGLTEADAAAYTLHIAASQPEPIAAPRQVSFLELEVRPP</sequence>
<evidence type="ECO:0000256" key="2">
    <source>
        <dbReference type="ARBA" id="ARBA00022679"/>
    </source>
</evidence>